<name>A0A845AXT9_9SPHN</name>
<comment type="caution">
    <text evidence="2">The sequence shown here is derived from an EMBL/GenBank/DDBJ whole genome shotgun (WGS) entry which is preliminary data.</text>
</comment>
<dbReference type="CDD" id="cd02440">
    <property type="entry name" value="AdoMet_MTases"/>
    <property type="match status" value="1"/>
</dbReference>
<dbReference type="InterPro" id="IPR029063">
    <property type="entry name" value="SAM-dependent_MTases_sf"/>
</dbReference>
<feature type="domain" description="Methyltransferase type 11" evidence="1">
    <location>
        <begin position="54"/>
        <end position="140"/>
    </location>
</feature>
<dbReference type="RefSeq" id="WP_160779003.1">
    <property type="nucleotide sequence ID" value="NZ_BAAAZF010000001.1"/>
</dbReference>
<dbReference type="Proteomes" id="UP000446786">
    <property type="component" value="Unassembled WGS sequence"/>
</dbReference>
<dbReference type="GO" id="GO:0032259">
    <property type="term" value="P:methylation"/>
    <property type="evidence" value="ECO:0007669"/>
    <property type="project" value="UniProtKB-KW"/>
</dbReference>
<dbReference type="PROSITE" id="PS51257">
    <property type="entry name" value="PROKAR_LIPOPROTEIN"/>
    <property type="match status" value="1"/>
</dbReference>
<accession>A0A845AXT9</accession>
<reference evidence="2 3" key="1">
    <citation type="submission" date="2019-12" db="EMBL/GenBank/DDBJ databases">
        <title>Genomic-based taxomic classification of the family Erythrobacteraceae.</title>
        <authorList>
            <person name="Xu L."/>
        </authorList>
    </citation>
    <scope>NUCLEOTIDE SEQUENCE [LARGE SCALE GENOMIC DNA]</scope>
    <source>
        <strain evidence="2 3">JCM 16677</strain>
    </source>
</reference>
<keyword evidence="3" id="KW-1185">Reference proteome</keyword>
<evidence type="ECO:0000259" key="1">
    <source>
        <dbReference type="Pfam" id="PF08241"/>
    </source>
</evidence>
<dbReference type="GO" id="GO:0008757">
    <property type="term" value="F:S-adenosylmethionine-dependent methyltransferase activity"/>
    <property type="evidence" value="ECO:0007669"/>
    <property type="project" value="InterPro"/>
</dbReference>
<dbReference type="EMBL" id="WTYE01000001">
    <property type="protein sequence ID" value="MXP31578.1"/>
    <property type="molecule type" value="Genomic_DNA"/>
</dbReference>
<dbReference type="Pfam" id="PF08241">
    <property type="entry name" value="Methyltransf_11"/>
    <property type="match status" value="1"/>
</dbReference>
<sequence>MSSASERAWGDFWAQQGGQGGGGCLPEGYRSIDAVQQSAWRDFAKRLPRGCALLDLATGDGRVMAWLMGTRRDLKPTGVDLAPQLPPAPRGAKVKAGVAMEALPFPDGRFNAVTSQFGFEYGNVAQIAAEIARVAKPGALIGLMSHRLDGPILAHNAARREQLYWALVEKDVVGIAKRSLALRQAGLAPMPPEIPQTVAEGQKRFGPQSVGWEIAEAVRRTLIMGARDHPANIAATLDTIAGRAANEIGRIDSLESACRTTADQAGLDAAFEGARLDLLEKTELRDRDEAIPFADFRVLKNSG</sequence>
<organism evidence="2 3">
    <name type="scientific">Parerythrobacter jejuensis</name>
    <dbReference type="NCBI Taxonomy" id="795812"/>
    <lineage>
        <taxon>Bacteria</taxon>
        <taxon>Pseudomonadati</taxon>
        <taxon>Pseudomonadota</taxon>
        <taxon>Alphaproteobacteria</taxon>
        <taxon>Sphingomonadales</taxon>
        <taxon>Erythrobacteraceae</taxon>
        <taxon>Parerythrobacter</taxon>
    </lineage>
</organism>
<protein>
    <submittedName>
        <fullName evidence="2">Methyltransferase domain-containing protein</fullName>
    </submittedName>
</protein>
<keyword evidence="2" id="KW-0489">Methyltransferase</keyword>
<keyword evidence="2" id="KW-0808">Transferase</keyword>
<evidence type="ECO:0000313" key="3">
    <source>
        <dbReference type="Proteomes" id="UP000446786"/>
    </source>
</evidence>
<dbReference type="InterPro" id="IPR013216">
    <property type="entry name" value="Methyltransf_11"/>
</dbReference>
<gene>
    <name evidence="2" type="ORF">GRI94_07060</name>
</gene>
<evidence type="ECO:0000313" key="2">
    <source>
        <dbReference type="EMBL" id="MXP31578.1"/>
    </source>
</evidence>
<dbReference type="Gene3D" id="3.40.50.150">
    <property type="entry name" value="Vaccinia Virus protein VP39"/>
    <property type="match status" value="1"/>
</dbReference>
<dbReference type="SUPFAM" id="SSF53335">
    <property type="entry name" value="S-adenosyl-L-methionine-dependent methyltransferases"/>
    <property type="match status" value="1"/>
</dbReference>
<proteinExistence type="predicted"/>
<dbReference type="AlphaFoldDB" id="A0A845AXT9"/>
<dbReference type="OrthoDB" id="7583028at2"/>